<dbReference type="Gene3D" id="1.10.443.10">
    <property type="entry name" value="Intergrase catalytic core"/>
    <property type="match status" value="1"/>
</dbReference>
<dbReference type="Proteomes" id="UP000838324">
    <property type="component" value="Unassembled WGS sequence"/>
</dbReference>
<keyword evidence="8" id="KW-1185">Reference proteome</keyword>
<evidence type="ECO:0000259" key="5">
    <source>
        <dbReference type="PROSITE" id="PS51898"/>
    </source>
</evidence>
<feature type="domain" description="Core-binding (CB)" evidence="6">
    <location>
        <begin position="39"/>
        <end position="129"/>
    </location>
</feature>
<dbReference type="Pfam" id="PF00589">
    <property type="entry name" value="Phage_integrase"/>
    <property type="match status" value="1"/>
</dbReference>
<evidence type="ECO:0000313" key="7">
    <source>
        <dbReference type="EMBL" id="CAH1208556.1"/>
    </source>
</evidence>
<organism evidence="7 8">
    <name type="scientific">Paenibacillus auburnensis</name>
    <dbReference type="NCBI Taxonomy" id="2905649"/>
    <lineage>
        <taxon>Bacteria</taxon>
        <taxon>Bacillati</taxon>
        <taxon>Bacillota</taxon>
        <taxon>Bacilli</taxon>
        <taxon>Bacillales</taxon>
        <taxon>Paenibacillaceae</taxon>
        <taxon>Paenibacillus</taxon>
    </lineage>
</organism>
<dbReference type="PANTHER" id="PTHR30349:SF64">
    <property type="entry name" value="PROPHAGE INTEGRASE INTD-RELATED"/>
    <property type="match status" value="1"/>
</dbReference>
<accession>A0ABN8GPL5</accession>
<dbReference type="CDD" id="cd00397">
    <property type="entry name" value="DNA_BRE_C"/>
    <property type="match status" value="1"/>
</dbReference>
<dbReference type="RefSeq" id="WP_236334640.1">
    <property type="nucleotide sequence ID" value="NZ_CAKMMG010000003.1"/>
</dbReference>
<name>A0ABN8GPL5_9BACL</name>
<dbReference type="PANTHER" id="PTHR30349">
    <property type="entry name" value="PHAGE INTEGRASE-RELATED"/>
    <property type="match status" value="1"/>
</dbReference>
<evidence type="ECO:0000259" key="6">
    <source>
        <dbReference type="PROSITE" id="PS51900"/>
    </source>
</evidence>
<comment type="similarity">
    <text evidence="1">Belongs to the 'phage' integrase family.</text>
</comment>
<dbReference type="InterPro" id="IPR025269">
    <property type="entry name" value="SAM-like_dom"/>
</dbReference>
<dbReference type="SUPFAM" id="SSF56349">
    <property type="entry name" value="DNA breaking-rejoining enzymes"/>
    <property type="match status" value="1"/>
</dbReference>
<dbReference type="InterPro" id="IPR050090">
    <property type="entry name" value="Tyrosine_recombinase_XerCD"/>
</dbReference>
<evidence type="ECO:0000256" key="4">
    <source>
        <dbReference type="PROSITE-ProRule" id="PRU01248"/>
    </source>
</evidence>
<feature type="domain" description="Tyr recombinase" evidence="5">
    <location>
        <begin position="149"/>
        <end position="335"/>
    </location>
</feature>
<dbReference type="InterPro" id="IPR044068">
    <property type="entry name" value="CB"/>
</dbReference>
<dbReference type="Gene3D" id="1.10.150.130">
    <property type="match status" value="1"/>
</dbReference>
<dbReference type="InterPro" id="IPR013762">
    <property type="entry name" value="Integrase-like_cat_sf"/>
</dbReference>
<dbReference type="PROSITE" id="PS51900">
    <property type="entry name" value="CB"/>
    <property type="match status" value="1"/>
</dbReference>
<dbReference type="InterPro" id="IPR002104">
    <property type="entry name" value="Integrase_catalytic"/>
</dbReference>
<sequence>MEFDINVTISPEKIAQMYQIDLDDLILLIEGKKKKLEQRLLSSVIDEYLIALKVNKRKSKATIDFYIIILNKFSRFLTSKTHSLYISDLNENLFDEFLNTCTPLKGSKLKAKTQNTYSAIIRNILVFAYTKNYINTDIKNQFQFIKHEVLPKYFPDEVVVSLLNEAKKSKWPFLNFALIYFMLGTGCRISEVANLRVSDFNIYEDLIFIRRGKGQKERFIPLYPEVKKLILDYLSRTGLHQWDIRNHEYLFSKRCYSQREPLSISNIQYMLVQIFDRLDIKGQYTVHSFRHTFAVNALKAGMAIYDLQEILGHENIETTRLYTKRHPVDLKHAVLKYPFPLEKLLNNVLGIGEEDYNDQFLH</sequence>
<dbReference type="PROSITE" id="PS51898">
    <property type="entry name" value="TYR_RECOMBINASE"/>
    <property type="match status" value="1"/>
</dbReference>
<dbReference type="Pfam" id="PF13102">
    <property type="entry name" value="Phage_int_SAM_5"/>
    <property type="match status" value="1"/>
</dbReference>
<reference evidence="7" key="1">
    <citation type="submission" date="2022-01" db="EMBL/GenBank/DDBJ databases">
        <authorList>
            <person name="Criscuolo A."/>
        </authorList>
    </citation>
    <scope>NUCLEOTIDE SEQUENCE</scope>
    <source>
        <strain evidence="7">CIP111892</strain>
    </source>
</reference>
<protein>
    <submittedName>
        <fullName evidence="7">Tyrosine recombinase XerC</fullName>
    </submittedName>
</protein>
<comment type="caution">
    <text evidence="7">The sequence shown here is derived from an EMBL/GenBank/DDBJ whole genome shotgun (WGS) entry which is preliminary data.</text>
</comment>
<evidence type="ECO:0000256" key="2">
    <source>
        <dbReference type="ARBA" id="ARBA00023125"/>
    </source>
</evidence>
<keyword evidence="3" id="KW-0233">DNA recombination</keyword>
<dbReference type="InterPro" id="IPR011010">
    <property type="entry name" value="DNA_brk_join_enz"/>
</dbReference>
<keyword evidence="2 4" id="KW-0238">DNA-binding</keyword>
<proteinExistence type="inferred from homology"/>
<evidence type="ECO:0000256" key="1">
    <source>
        <dbReference type="ARBA" id="ARBA00008857"/>
    </source>
</evidence>
<gene>
    <name evidence="7" type="primary">xerC_5</name>
    <name evidence="7" type="ORF">PAECIP111892_03132</name>
</gene>
<evidence type="ECO:0000313" key="8">
    <source>
        <dbReference type="Proteomes" id="UP000838324"/>
    </source>
</evidence>
<dbReference type="EMBL" id="CAKMMG010000003">
    <property type="protein sequence ID" value="CAH1208556.1"/>
    <property type="molecule type" value="Genomic_DNA"/>
</dbReference>
<evidence type="ECO:0000256" key="3">
    <source>
        <dbReference type="ARBA" id="ARBA00023172"/>
    </source>
</evidence>
<dbReference type="InterPro" id="IPR010998">
    <property type="entry name" value="Integrase_recombinase_N"/>
</dbReference>